<gene>
    <name evidence="1" type="ORF">EDD29_2514</name>
</gene>
<evidence type="ECO:0000313" key="2">
    <source>
        <dbReference type="Proteomes" id="UP000272400"/>
    </source>
</evidence>
<dbReference type="Proteomes" id="UP000272400">
    <property type="component" value="Unassembled WGS sequence"/>
</dbReference>
<dbReference type="RefSeq" id="WP_123664530.1">
    <property type="nucleotide sequence ID" value="NZ_RJKE01000001.1"/>
</dbReference>
<protein>
    <submittedName>
        <fullName evidence="1">Uncharacterized protein</fullName>
    </submittedName>
</protein>
<proteinExistence type="predicted"/>
<name>A0A3N1CUK0_9ACTN</name>
<sequence length="288" mass="30921">MIPATPPVTSPSGWDDALSSAFEILLGGRPAAEPAARYGVFHASDPFDEFLFPSPWATPDALTGREPRPLPDPEDHPFSPFTWRFDLSGSLFWFDPDLLAGTGPWGEGGHKGPRPFDDAFVTDLRAVSTSGDDGAALVYGAELGPLLGRHGIDLTHKSSKKLNGWVTVLLRVATDGTLTDAMRAATFTERGPGHLVSVREISRPGPADEPWEEKLSAVTYPGLRDHLRMLCRTEDDARSEGGFYCGTGYWPSTDALETVGCSLVAGWAFGESQAGTAVVRLPDGSPLR</sequence>
<organism evidence="1 2">
    <name type="scientific">Actinocorallia herbida</name>
    <dbReference type="NCBI Taxonomy" id="58109"/>
    <lineage>
        <taxon>Bacteria</taxon>
        <taxon>Bacillati</taxon>
        <taxon>Actinomycetota</taxon>
        <taxon>Actinomycetes</taxon>
        <taxon>Streptosporangiales</taxon>
        <taxon>Thermomonosporaceae</taxon>
        <taxon>Actinocorallia</taxon>
    </lineage>
</organism>
<dbReference type="AlphaFoldDB" id="A0A3N1CUK0"/>
<comment type="caution">
    <text evidence="1">The sequence shown here is derived from an EMBL/GenBank/DDBJ whole genome shotgun (WGS) entry which is preliminary data.</text>
</comment>
<dbReference type="OrthoDB" id="4246860at2"/>
<dbReference type="EMBL" id="RJKE01000001">
    <property type="protein sequence ID" value="ROO84980.1"/>
    <property type="molecule type" value="Genomic_DNA"/>
</dbReference>
<evidence type="ECO:0000313" key="1">
    <source>
        <dbReference type="EMBL" id="ROO84980.1"/>
    </source>
</evidence>
<keyword evidence="2" id="KW-1185">Reference proteome</keyword>
<reference evidence="1 2" key="1">
    <citation type="submission" date="2018-11" db="EMBL/GenBank/DDBJ databases">
        <title>Sequencing the genomes of 1000 actinobacteria strains.</title>
        <authorList>
            <person name="Klenk H.-P."/>
        </authorList>
    </citation>
    <scope>NUCLEOTIDE SEQUENCE [LARGE SCALE GENOMIC DNA]</scope>
    <source>
        <strain evidence="1 2">DSM 44254</strain>
    </source>
</reference>
<accession>A0A3N1CUK0</accession>